<evidence type="ECO:0000313" key="2">
    <source>
        <dbReference type="Proteomes" id="UP000183832"/>
    </source>
</evidence>
<keyword evidence="2" id="KW-1185">Reference proteome</keyword>
<proteinExistence type="predicted"/>
<accession>A0A1J1IFQ5</accession>
<reference evidence="1 2" key="1">
    <citation type="submission" date="2015-04" db="EMBL/GenBank/DDBJ databases">
        <authorList>
            <person name="Syromyatnikov M.Y."/>
            <person name="Popov V.N."/>
        </authorList>
    </citation>
    <scope>NUCLEOTIDE SEQUENCE [LARGE SCALE GENOMIC DNA]</scope>
</reference>
<gene>
    <name evidence="1" type="ORF">CLUMA_CG011237</name>
</gene>
<dbReference type="Proteomes" id="UP000183832">
    <property type="component" value="Unassembled WGS sequence"/>
</dbReference>
<evidence type="ECO:0000313" key="1">
    <source>
        <dbReference type="EMBL" id="CRK97862.1"/>
    </source>
</evidence>
<organism evidence="1 2">
    <name type="scientific">Clunio marinus</name>
    <dbReference type="NCBI Taxonomy" id="568069"/>
    <lineage>
        <taxon>Eukaryota</taxon>
        <taxon>Metazoa</taxon>
        <taxon>Ecdysozoa</taxon>
        <taxon>Arthropoda</taxon>
        <taxon>Hexapoda</taxon>
        <taxon>Insecta</taxon>
        <taxon>Pterygota</taxon>
        <taxon>Neoptera</taxon>
        <taxon>Endopterygota</taxon>
        <taxon>Diptera</taxon>
        <taxon>Nematocera</taxon>
        <taxon>Chironomoidea</taxon>
        <taxon>Chironomidae</taxon>
        <taxon>Clunio</taxon>
    </lineage>
</organism>
<sequence length="119" mass="13614">MTSIQVERHWEAMKIDTLTDKRVVASDKKRNSSESHTNAILFLKEIMMNHNFRVSKSKLPGSVARSVALKLTLTTSRVYLRERLESDVTIIVTANCWLYCLLLSRYVATITACQLQVLL</sequence>
<protein>
    <submittedName>
        <fullName evidence="1">CLUMA_CG011237, isoform A</fullName>
    </submittedName>
</protein>
<dbReference type="AlphaFoldDB" id="A0A1J1IFQ5"/>
<dbReference type="EMBL" id="CVRI01000047">
    <property type="protein sequence ID" value="CRK97862.1"/>
    <property type="molecule type" value="Genomic_DNA"/>
</dbReference>
<name>A0A1J1IFQ5_9DIPT</name>